<evidence type="ECO:0000313" key="3">
    <source>
        <dbReference type="Proteomes" id="UP000826195"/>
    </source>
</evidence>
<proteinExistence type="predicted"/>
<feature type="compositionally biased region" description="Basic and acidic residues" evidence="1">
    <location>
        <begin position="57"/>
        <end position="71"/>
    </location>
</feature>
<protein>
    <submittedName>
        <fullName evidence="2">Uncharacterized protein</fullName>
    </submittedName>
</protein>
<comment type="caution">
    <text evidence="2">The sequence shown here is derived from an EMBL/GenBank/DDBJ whole genome shotgun (WGS) entry which is preliminary data.</text>
</comment>
<keyword evidence="3" id="KW-1185">Reference proteome</keyword>
<gene>
    <name evidence="2" type="ORF">KQX54_013825</name>
</gene>
<organism evidence="2 3">
    <name type="scientific">Cotesia glomerata</name>
    <name type="common">Lepidopteran parasitic wasp</name>
    <name type="synonym">Apanteles glomeratus</name>
    <dbReference type="NCBI Taxonomy" id="32391"/>
    <lineage>
        <taxon>Eukaryota</taxon>
        <taxon>Metazoa</taxon>
        <taxon>Ecdysozoa</taxon>
        <taxon>Arthropoda</taxon>
        <taxon>Hexapoda</taxon>
        <taxon>Insecta</taxon>
        <taxon>Pterygota</taxon>
        <taxon>Neoptera</taxon>
        <taxon>Endopterygota</taxon>
        <taxon>Hymenoptera</taxon>
        <taxon>Apocrita</taxon>
        <taxon>Ichneumonoidea</taxon>
        <taxon>Braconidae</taxon>
        <taxon>Microgastrinae</taxon>
        <taxon>Cotesia</taxon>
    </lineage>
</organism>
<feature type="non-terminal residue" evidence="2">
    <location>
        <position position="189"/>
    </location>
</feature>
<dbReference type="EMBL" id="JAHXZJ010002609">
    <property type="protein sequence ID" value="KAH0540168.1"/>
    <property type="molecule type" value="Genomic_DNA"/>
</dbReference>
<dbReference type="Proteomes" id="UP000826195">
    <property type="component" value="Unassembled WGS sequence"/>
</dbReference>
<sequence>MSDDKNVPAINPDGVIDTPIQHHPVTLTITLDPPGGHSSHLHSSTGVHVSDSDLTDDGIKKNDPPADPEKKTKTRTKSTAKSRDLEFKIVAQMSRLRAISDAEAISAALTVTEGSAALKAELLEHSYVKDGVFDLAHRSFTGTHTRLSTLINLIAAPAQKSIKKTIDGNQYHQNSQMDPLIHTFNTRNS</sequence>
<name>A0AAV7I2V9_COTGL</name>
<evidence type="ECO:0000256" key="1">
    <source>
        <dbReference type="SAM" id="MobiDB-lite"/>
    </source>
</evidence>
<evidence type="ECO:0000313" key="2">
    <source>
        <dbReference type="EMBL" id="KAH0540168.1"/>
    </source>
</evidence>
<reference evidence="2 3" key="1">
    <citation type="journal article" date="2021" name="J. Hered.">
        <title>A chromosome-level genome assembly of the parasitoid wasp, Cotesia glomerata (Hymenoptera: Braconidae).</title>
        <authorList>
            <person name="Pinto B.J."/>
            <person name="Weis J.J."/>
            <person name="Gamble T."/>
            <person name="Ode P.J."/>
            <person name="Paul R."/>
            <person name="Zaspel J.M."/>
        </authorList>
    </citation>
    <scope>NUCLEOTIDE SEQUENCE [LARGE SCALE GENOMIC DNA]</scope>
    <source>
        <strain evidence="2">CgM1</strain>
    </source>
</reference>
<feature type="compositionally biased region" description="Low complexity" evidence="1">
    <location>
        <begin position="35"/>
        <end position="49"/>
    </location>
</feature>
<accession>A0AAV7I2V9</accession>
<dbReference type="AlphaFoldDB" id="A0AAV7I2V9"/>
<feature type="region of interest" description="Disordered" evidence="1">
    <location>
        <begin position="26"/>
        <end position="80"/>
    </location>
</feature>